<dbReference type="Gene3D" id="3.30.1370.50">
    <property type="entry name" value="R3H-like domain"/>
    <property type="match status" value="1"/>
</dbReference>
<evidence type="ECO:0000256" key="7">
    <source>
        <dbReference type="ARBA" id="ARBA00023015"/>
    </source>
</evidence>
<dbReference type="Pfam" id="PF01422">
    <property type="entry name" value="zf-NF-X1"/>
    <property type="match status" value="5"/>
</dbReference>
<feature type="region of interest" description="Disordered" evidence="10">
    <location>
        <begin position="611"/>
        <end position="666"/>
    </location>
</feature>
<dbReference type="CDD" id="cd06008">
    <property type="entry name" value="NF-X1-zinc-finger"/>
    <property type="match status" value="3"/>
</dbReference>
<evidence type="ECO:0000259" key="11">
    <source>
        <dbReference type="PROSITE" id="PS51061"/>
    </source>
</evidence>
<accession>A0AAV5RF10</accession>
<comment type="caution">
    <text evidence="12">The sequence shown here is derived from an EMBL/GenBank/DDBJ whole genome shotgun (WGS) entry which is preliminary data.</text>
</comment>
<protein>
    <submittedName>
        <fullName evidence="12">Fap1 protein</fullName>
    </submittedName>
</protein>
<evidence type="ECO:0000256" key="8">
    <source>
        <dbReference type="ARBA" id="ARBA00023163"/>
    </source>
</evidence>
<gene>
    <name evidence="12" type="ORF">DASB73_007490</name>
</gene>
<dbReference type="PANTHER" id="PTHR12360:SF12">
    <property type="entry name" value="TRANSCRIPTIONAL REPRESSOR NF-X1"/>
    <property type="match status" value="1"/>
</dbReference>
<dbReference type="PANTHER" id="PTHR12360">
    <property type="entry name" value="NUCLEAR TRANSCRIPTION FACTOR, X-BOX BINDING 1 NFX1"/>
    <property type="match status" value="1"/>
</dbReference>
<feature type="domain" description="R3H" evidence="11">
    <location>
        <begin position="527"/>
        <end position="590"/>
    </location>
</feature>
<feature type="compositionally biased region" description="Polar residues" evidence="10">
    <location>
        <begin position="611"/>
        <end position="627"/>
    </location>
</feature>
<evidence type="ECO:0000256" key="10">
    <source>
        <dbReference type="SAM" id="MobiDB-lite"/>
    </source>
</evidence>
<evidence type="ECO:0000313" key="13">
    <source>
        <dbReference type="Proteomes" id="UP001362899"/>
    </source>
</evidence>
<keyword evidence="13" id="KW-1185">Reference proteome</keyword>
<dbReference type="AlphaFoldDB" id="A0AAV5RF10"/>
<reference evidence="12 13" key="1">
    <citation type="journal article" date="2023" name="Elife">
        <title>Identification of key yeast species and microbe-microbe interactions impacting larval growth of Drosophila in the wild.</title>
        <authorList>
            <person name="Mure A."/>
            <person name="Sugiura Y."/>
            <person name="Maeda R."/>
            <person name="Honda K."/>
            <person name="Sakurai N."/>
            <person name="Takahashi Y."/>
            <person name="Watada M."/>
            <person name="Katoh T."/>
            <person name="Gotoh A."/>
            <person name="Gotoh Y."/>
            <person name="Taniguchi I."/>
            <person name="Nakamura K."/>
            <person name="Hayashi T."/>
            <person name="Katayama T."/>
            <person name="Uemura T."/>
            <person name="Hattori Y."/>
        </authorList>
    </citation>
    <scope>NUCLEOTIDE SEQUENCE [LARGE SCALE GENOMIC DNA]</scope>
    <source>
        <strain evidence="12 13">SB-73</strain>
    </source>
</reference>
<evidence type="ECO:0000256" key="5">
    <source>
        <dbReference type="ARBA" id="ARBA00022771"/>
    </source>
</evidence>
<evidence type="ECO:0000256" key="3">
    <source>
        <dbReference type="ARBA" id="ARBA00022723"/>
    </source>
</evidence>
<evidence type="ECO:0000313" key="12">
    <source>
        <dbReference type="EMBL" id="GMM49791.1"/>
    </source>
</evidence>
<dbReference type="SUPFAM" id="SSF82708">
    <property type="entry name" value="R3H domain"/>
    <property type="match status" value="1"/>
</dbReference>
<evidence type="ECO:0000256" key="2">
    <source>
        <dbReference type="ARBA" id="ARBA00007269"/>
    </source>
</evidence>
<dbReference type="Pfam" id="PF01424">
    <property type="entry name" value="R3H"/>
    <property type="match status" value="1"/>
</dbReference>
<dbReference type="GO" id="GO:0000122">
    <property type="term" value="P:negative regulation of transcription by RNA polymerase II"/>
    <property type="evidence" value="ECO:0007669"/>
    <property type="project" value="TreeGrafter"/>
</dbReference>
<dbReference type="SMART" id="SM00393">
    <property type="entry name" value="R3H"/>
    <property type="match status" value="1"/>
</dbReference>
<feature type="compositionally biased region" description="Basic and acidic residues" evidence="10">
    <location>
        <begin position="647"/>
        <end position="664"/>
    </location>
</feature>
<dbReference type="InterPro" id="IPR036867">
    <property type="entry name" value="R3H_dom_sf"/>
</dbReference>
<name>A0AAV5RF10_STABA</name>
<dbReference type="InterPro" id="IPR001374">
    <property type="entry name" value="R3H_dom"/>
</dbReference>
<keyword evidence="9" id="KW-0539">Nucleus</keyword>
<keyword evidence="8" id="KW-0804">Transcription</keyword>
<organism evidence="12 13">
    <name type="scientific">Starmerella bacillaris</name>
    <name type="common">Yeast</name>
    <name type="synonym">Candida zemplinina</name>
    <dbReference type="NCBI Taxonomy" id="1247836"/>
    <lineage>
        <taxon>Eukaryota</taxon>
        <taxon>Fungi</taxon>
        <taxon>Dikarya</taxon>
        <taxon>Ascomycota</taxon>
        <taxon>Saccharomycotina</taxon>
        <taxon>Dipodascomycetes</taxon>
        <taxon>Dipodascales</taxon>
        <taxon>Trichomonascaceae</taxon>
        <taxon>Starmerella</taxon>
    </lineage>
</organism>
<dbReference type="GO" id="GO:0000977">
    <property type="term" value="F:RNA polymerase II transcription regulatory region sequence-specific DNA binding"/>
    <property type="evidence" value="ECO:0007669"/>
    <property type="project" value="TreeGrafter"/>
</dbReference>
<comment type="similarity">
    <text evidence="2">Belongs to the NFX1 family.</text>
</comment>
<proteinExistence type="inferred from homology"/>
<keyword evidence="7" id="KW-0805">Transcription regulation</keyword>
<dbReference type="GO" id="GO:0000981">
    <property type="term" value="F:DNA-binding transcription factor activity, RNA polymerase II-specific"/>
    <property type="evidence" value="ECO:0007669"/>
    <property type="project" value="TreeGrafter"/>
</dbReference>
<keyword evidence="3" id="KW-0479">Metal-binding</keyword>
<evidence type="ECO:0000256" key="9">
    <source>
        <dbReference type="ARBA" id="ARBA00023242"/>
    </source>
</evidence>
<dbReference type="InterPro" id="IPR034078">
    <property type="entry name" value="NFX1_fam"/>
</dbReference>
<dbReference type="GO" id="GO:0008270">
    <property type="term" value="F:zinc ion binding"/>
    <property type="evidence" value="ECO:0007669"/>
    <property type="project" value="UniProtKB-KW"/>
</dbReference>
<keyword evidence="5" id="KW-0863">Zinc-finger</keyword>
<comment type="subcellular location">
    <subcellularLocation>
        <location evidence="1">Nucleus</location>
    </subcellularLocation>
</comment>
<keyword evidence="6" id="KW-0862">Zinc</keyword>
<sequence length="687" mass="77237">MFSGPIIKCYCGKKSQQTQCSLTNYDGFSCNETCNRRDKICGHKCVQKCHKSKSKRNNKKSNSGPCGPCKVPVTVSCYCGKTQNSKIPCHKLPTKARKSIKKHTEADSVVMIACKQPCNKFYSCNQHKCKSQCHLHDTEEICPLQPLENTIETCFCGKTQIKRSTCLDKIASCSQPCNKLLPCGHTCPSFCHEGPCKPCKVLIPDVLCRCKSTTQEVQCYKQGDVLCETVCKRMLDCNHHCCKRQCCPLSKYTIEDAEKKKQNVKQKKGVTLNLQDLIIDQVSPIDILPAPVSIDEESEALHMCLKDCDRFLNCGVHKCKHKCHTGNCQPCKTLLFDEWQCTCGKTTVEPPIVCGTRMPSCHHPCIKAQACGHPAQHSCHSELEPCPPCSLLIQIPCVCGKSKMKEICSIYNNPETRKEKRCLKECGKKLPCGHICKQPCCGDNEECPQCTDICTQTYEDCSHVHKSQCHYPNPCPDLCPSKLEATCYCGVLKVSYYCGEDVEVGCNEVCLRESYSVKLLTAFEQQKSWFLRIEKQIRNFVEQTSSTSLWFQPMNRNQRLFVYELLEHSGLRGEGVGERNNRAVRGFKTFDTFQPKITLSKASTRRPQFNFPTSAANTQCSSNISEPNNHHAGDPANGDFQSAEQSIHSDEIAEEHTEPPRESSEMVYLVPSKIQVPVNKFSFLDTI</sequence>
<dbReference type="PROSITE" id="PS51061">
    <property type="entry name" value="R3H"/>
    <property type="match status" value="1"/>
</dbReference>
<evidence type="ECO:0000256" key="6">
    <source>
        <dbReference type="ARBA" id="ARBA00022833"/>
    </source>
</evidence>
<dbReference type="Proteomes" id="UP001362899">
    <property type="component" value="Unassembled WGS sequence"/>
</dbReference>
<dbReference type="CDD" id="cd02325">
    <property type="entry name" value="R3H"/>
    <property type="match status" value="1"/>
</dbReference>
<keyword evidence="4" id="KW-0677">Repeat</keyword>
<evidence type="ECO:0000256" key="1">
    <source>
        <dbReference type="ARBA" id="ARBA00004123"/>
    </source>
</evidence>
<evidence type="ECO:0000256" key="4">
    <source>
        <dbReference type="ARBA" id="ARBA00022737"/>
    </source>
</evidence>
<dbReference type="EMBL" id="BTGC01000003">
    <property type="protein sequence ID" value="GMM49791.1"/>
    <property type="molecule type" value="Genomic_DNA"/>
</dbReference>
<dbReference type="InterPro" id="IPR000967">
    <property type="entry name" value="Znf_NFX1"/>
</dbReference>
<dbReference type="SMART" id="SM00438">
    <property type="entry name" value="ZnF_NFX"/>
    <property type="match status" value="6"/>
</dbReference>
<dbReference type="GO" id="GO:0005634">
    <property type="term" value="C:nucleus"/>
    <property type="evidence" value="ECO:0007669"/>
    <property type="project" value="UniProtKB-SubCell"/>
</dbReference>